<sequence length="364" mass="40737">MEEAMENSNTRGYFNSAQAIADYAEVILYVKQKLSAHNSPVIVVGGSYGGMLASCFRLKYPHIALGALASSAPILYFDNITPQDGYYTVITKDFRSRISSQWPFNPQPNIQDLQASRQFLLLIKHSSALKNYLDSIYTEAAQYNHPPEYPVTMICGGIDGAAGRTDILGQIFAGIHAYIGDRSCYNKDEYSYSSETDMGWNWQTNIGTKSAYGPGESNIGWSWQTCSEMVMPIGRGINDTMFPPSPFNLQSFISNCKSYYGVTPRPHWITTYYGGHDIKMALHRFGSNIIFSNGLRDPYSSGGVMEDISDNVLAVYTAYGSHCLDLHPARKDDPQWLVMQRQVEVNIIEGWIKNYYADLVALQS</sequence>
<evidence type="ECO:0000256" key="2">
    <source>
        <dbReference type="ARBA" id="ARBA00022670"/>
    </source>
</evidence>
<gene>
    <name evidence="6" type="ORF">ILEXP_LOCUS18641</name>
</gene>
<dbReference type="Proteomes" id="UP001642360">
    <property type="component" value="Unassembled WGS sequence"/>
</dbReference>
<dbReference type="GO" id="GO:0008233">
    <property type="term" value="F:peptidase activity"/>
    <property type="evidence" value="ECO:0007669"/>
    <property type="project" value="UniProtKB-KW"/>
</dbReference>
<dbReference type="InterPro" id="IPR008758">
    <property type="entry name" value="Peptidase_S28"/>
</dbReference>
<dbReference type="InterPro" id="IPR029058">
    <property type="entry name" value="AB_hydrolase_fold"/>
</dbReference>
<protein>
    <recommendedName>
        <fullName evidence="8">Lysosomal Pro-X carboxypeptidase</fullName>
    </recommendedName>
</protein>
<keyword evidence="4" id="KW-0378">Hydrolase</keyword>
<dbReference type="EMBL" id="CAUOFW020002047">
    <property type="protein sequence ID" value="CAK9150483.1"/>
    <property type="molecule type" value="Genomic_DNA"/>
</dbReference>
<dbReference type="GO" id="GO:0006508">
    <property type="term" value="P:proteolysis"/>
    <property type="evidence" value="ECO:0007669"/>
    <property type="project" value="UniProtKB-KW"/>
</dbReference>
<dbReference type="PANTHER" id="PTHR11010:SF110">
    <property type="entry name" value="PROLYLCARBOXYPEPTIDASE-LIKE PROTEIN-RELATED"/>
    <property type="match status" value="1"/>
</dbReference>
<comment type="caution">
    <text evidence="6">The sequence shown here is derived from an EMBL/GenBank/DDBJ whole genome shotgun (WGS) entry which is preliminary data.</text>
</comment>
<comment type="similarity">
    <text evidence="1">Belongs to the peptidase S28 family.</text>
</comment>
<dbReference type="AlphaFoldDB" id="A0ABC8RZR3"/>
<accession>A0ABC8RZR3</accession>
<evidence type="ECO:0000313" key="7">
    <source>
        <dbReference type="Proteomes" id="UP001642360"/>
    </source>
</evidence>
<organism evidence="6 7">
    <name type="scientific">Ilex paraguariensis</name>
    <name type="common">yerba mate</name>
    <dbReference type="NCBI Taxonomy" id="185542"/>
    <lineage>
        <taxon>Eukaryota</taxon>
        <taxon>Viridiplantae</taxon>
        <taxon>Streptophyta</taxon>
        <taxon>Embryophyta</taxon>
        <taxon>Tracheophyta</taxon>
        <taxon>Spermatophyta</taxon>
        <taxon>Magnoliopsida</taxon>
        <taxon>eudicotyledons</taxon>
        <taxon>Gunneridae</taxon>
        <taxon>Pentapetalae</taxon>
        <taxon>asterids</taxon>
        <taxon>campanulids</taxon>
        <taxon>Aquifoliales</taxon>
        <taxon>Aquifoliaceae</taxon>
        <taxon>Ilex</taxon>
    </lineage>
</organism>
<dbReference type="Pfam" id="PF05577">
    <property type="entry name" value="Peptidase_S28"/>
    <property type="match status" value="2"/>
</dbReference>
<dbReference type="Gene3D" id="3.40.50.1820">
    <property type="entry name" value="alpha/beta hydrolase"/>
    <property type="match status" value="1"/>
</dbReference>
<evidence type="ECO:0000256" key="4">
    <source>
        <dbReference type="ARBA" id="ARBA00022801"/>
    </source>
</evidence>
<evidence type="ECO:0000256" key="1">
    <source>
        <dbReference type="ARBA" id="ARBA00011079"/>
    </source>
</evidence>
<keyword evidence="7" id="KW-1185">Reference proteome</keyword>
<dbReference type="SUPFAM" id="SSF53474">
    <property type="entry name" value="alpha/beta-Hydrolases"/>
    <property type="match status" value="1"/>
</dbReference>
<reference evidence="6 7" key="1">
    <citation type="submission" date="2024-02" db="EMBL/GenBank/DDBJ databases">
        <authorList>
            <person name="Vignale AGUSTIN F."/>
            <person name="Sosa J E."/>
            <person name="Modenutti C."/>
        </authorList>
    </citation>
    <scope>NUCLEOTIDE SEQUENCE [LARGE SCALE GENOMIC DNA]</scope>
</reference>
<dbReference type="InterPro" id="IPR042269">
    <property type="entry name" value="Ser_carbopepase_S28_SKS"/>
</dbReference>
<evidence type="ECO:0000256" key="3">
    <source>
        <dbReference type="ARBA" id="ARBA00022729"/>
    </source>
</evidence>
<name>A0ABC8RZR3_9AQUA</name>
<proteinExistence type="inferred from homology"/>
<evidence type="ECO:0000256" key="5">
    <source>
        <dbReference type="ARBA" id="ARBA00023180"/>
    </source>
</evidence>
<dbReference type="Gene3D" id="1.20.120.980">
    <property type="entry name" value="Serine carboxypeptidase S28, SKS domain"/>
    <property type="match status" value="1"/>
</dbReference>
<dbReference type="PANTHER" id="PTHR11010">
    <property type="entry name" value="PROTEASE S28 PRO-X CARBOXYPEPTIDASE-RELATED"/>
    <property type="match status" value="1"/>
</dbReference>
<keyword evidence="5" id="KW-0325">Glycoprotein</keyword>
<keyword evidence="3" id="KW-0732">Signal</keyword>
<evidence type="ECO:0008006" key="8">
    <source>
        <dbReference type="Google" id="ProtNLM"/>
    </source>
</evidence>
<keyword evidence="2" id="KW-0645">Protease</keyword>
<evidence type="ECO:0000313" key="6">
    <source>
        <dbReference type="EMBL" id="CAK9150483.1"/>
    </source>
</evidence>